<gene>
    <name evidence="2" type="ORF">SAMN05421807_10423</name>
</gene>
<accession>A0A1M5Q9E3</accession>
<dbReference type="AlphaFoldDB" id="A0A1M5Q9E3"/>
<dbReference type="InterPro" id="IPR036866">
    <property type="entry name" value="RibonucZ/Hydroxyglut_hydro"/>
</dbReference>
<feature type="domain" description="Metallo-beta-lactamase" evidence="1">
    <location>
        <begin position="25"/>
        <end position="230"/>
    </location>
</feature>
<dbReference type="SMART" id="SM00849">
    <property type="entry name" value="Lactamase_B"/>
    <property type="match status" value="1"/>
</dbReference>
<dbReference type="CDD" id="cd07726">
    <property type="entry name" value="ST1585-like_MBL-fold"/>
    <property type="match status" value="1"/>
</dbReference>
<dbReference type="Pfam" id="PF00753">
    <property type="entry name" value="Lactamase_B"/>
    <property type="match status" value="1"/>
</dbReference>
<dbReference type="PANTHER" id="PTHR42951:SF22">
    <property type="entry name" value="METALLO BETA-LACTAMASE SUPERFAMILY LIPOPROTEIN"/>
    <property type="match status" value="1"/>
</dbReference>
<dbReference type="Gene3D" id="3.60.15.10">
    <property type="entry name" value="Ribonuclease Z/Hydroxyacylglutathione hydrolase-like"/>
    <property type="match status" value="1"/>
</dbReference>
<proteinExistence type="predicted"/>
<evidence type="ECO:0000313" key="2">
    <source>
        <dbReference type="EMBL" id="SHH10461.1"/>
    </source>
</evidence>
<dbReference type="OrthoDB" id="9761531at2"/>
<dbReference type="RefSeq" id="WP_073006267.1">
    <property type="nucleotide sequence ID" value="NZ_FQXD01000004.1"/>
</dbReference>
<dbReference type="Proteomes" id="UP000184079">
    <property type="component" value="Unassembled WGS sequence"/>
</dbReference>
<evidence type="ECO:0000313" key="3">
    <source>
        <dbReference type="Proteomes" id="UP000184079"/>
    </source>
</evidence>
<evidence type="ECO:0000259" key="1">
    <source>
        <dbReference type="SMART" id="SM00849"/>
    </source>
</evidence>
<organism evidence="2 3">
    <name type="scientific">Virgibacillus chiguensis</name>
    <dbReference type="NCBI Taxonomy" id="411959"/>
    <lineage>
        <taxon>Bacteria</taxon>
        <taxon>Bacillati</taxon>
        <taxon>Bacillota</taxon>
        <taxon>Bacilli</taxon>
        <taxon>Bacillales</taxon>
        <taxon>Bacillaceae</taxon>
        <taxon>Virgibacillus</taxon>
    </lineage>
</organism>
<dbReference type="InterPro" id="IPR050855">
    <property type="entry name" value="NDM-1-like"/>
</dbReference>
<dbReference type="InterPro" id="IPR001279">
    <property type="entry name" value="Metallo-B-lactamas"/>
</dbReference>
<dbReference type="InterPro" id="IPR037482">
    <property type="entry name" value="ST1585_MBL-fold"/>
</dbReference>
<name>A0A1M5Q9E3_9BACI</name>
<keyword evidence="3" id="KW-1185">Reference proteome</keyword>
<dbReference type="PANTHER" id="PTHR42951">
    <property type="entry name" value="METALLO-BETA-LACTAMASE DOMAIN-CONTAINING"/>
    <property type="match status" value="1"/>
</dbReference>
<reference evidence="3" key="1">
    <citation type="submission" date="2016-11" db="EMBL/GenBank/DDBJ databases">
        <authorList>
            <person name="Varghese N."/>
            <person name="Submissions S."/>
        </authorList>
    </citation>
    <scope>NUCLEOTIDE SEQUENCE [LARGE SCALE GENOMIC DNA]</scope>
    <source>
        <strain evidence="3">CGMCC 1.6496</strain>
    </source>
</reference>
<sequence length="321" mass="36441">MQTKDPIRLDDRIYLIDGFDFNIPYRTGAYVLDEEQLTIIETGPSPSIKHIKAGLEKLGFLLDAVKYIIVTHVHLDHAGGAGLLLKSCPNATVVIHPRGKRHLADPRKLAAGARAVYGDSFSDLYDPIVPIPEERMIEKEDGDTLAIGKNCTLQFLHTPGHARHHFSIYDPMSNGLFTGDTTGVRYQLLEDQGVPFFLPSTSPNQFDPNELRQSWERIEKLQLDRIYYGHFGMTEQPNEALQQVFTWLNTFMEIAENAYAEGVGYDKLAERMLEAIRVELRAKGIPDDHETYIILNVDMQICALGIIDYFQKQEKNKQPVR</sequence>
<protein>
    <submittedName>
        <fullName evidence="2">Glyoxylase, beta-lactamase superfamily II</fullName>
    </submittedName>
</protein>
<dbReference type="SUPFAM" id="SSF56281">
    <property type="entry name" value="Metallo-hydrolase/oxidoreductase"/>
    <property type="match status" value="1"/>
</dbReference>
<dbReference type="EMBL" id="FQXD01000004">
    <property type="protein sequence ID" value="SHH10461.1"/>
    <property type="molecule type" value="Genomic_DNA"/>
</dbReference>